<dbReference type="GO" id="GO:0005524">
    <property type="term" value="F:ATP binding"/>
    <property type="evidence" value="ECO:0007669"/>
    <property type="project" value="UniProtKB-KW"/>
</dbReference>
<dbReference type="RefSeq" id="XP_009056255.1">
    <property type="nucleotide sequence ID" value="XM_009058007.1"/>
</dbReference>
<dbReference type="GO" id="GO:0016301">
    <property type="term" value="F:kinase activity"/>
    <property type="evidence" value="ECO:0007669"/>
    <property type="project" value="TreeGrafter"/>
</dbReference>
<dbReference type="Gene3D" id="3.40.50.300">
    <property type="entry name" value="P-loop containing nucleotide triphosphate hydrolases"/>
    <property type="match status" value="1"/>
</dbReference>
<keyword evidence="1" id="KW-0547">Nucleotide-binding</keyword>
<dbReference type="GeneID" id="20249053"/>
<sequence length="288" mass="33629">MSLHKEVCFVVLCGLPGSGKTSLSLEIKKWLVELDETITLVISYDKLMPPSIESELINQKCEEKSKWKIYREAIVDLVQNFITDINREPNLGSIQSIKKWVSRNMLKDANESYKYSDFNSDFHRTLMAHFSKLINEHLLEVKEEKRDELKEGNMKIVIIIDDNMYFRSMRYDYYQLARNSSVGFCEVYVACSVSLALQRNSQRASGFVEPEIITNMANRFEIPDQSHHSWEKYSLICTTDNIQIHRSYKKSVQARQYCQKHFFPNHAKIGSKSCKVVDSTNEKYHQVL</sequence>
<dbReference type="PANTHER" id="PTHR20873:SF0">
    <property type="entry name" value="L-SERYL-TRNA(SEC) KINASE"/>
    <property type="match status" value="1"/>
</dbReference>
<organism evidence="3 4">
    <name type="scientific">Lottia gigantea</name>
    <name type="common">Giant owl limpet</name>
    <dbReference type="NCBI Taxonomy" id="225164"/>
    <lineage>
        <taxon>Eukaryota</taxon>
        <taxon>Metazoa</taxon>
        <taxon>Spiralia</taxon>
        <taxon>Lophotrochozoa</taxon>
        <taxon>Mollusca</taxon>
        <taxon>Gastropoda</taxon>
        <taxon>Patellogastropoda</taxon>
        <taxon>Lottioidea</taxon>
        <taxon>Lottiidae</taxon>
        <taxon>Lottia</taxon>
    </lineage>
</organism>
<keyword evidence="2" id="KW-0067">ATP-binding</keyword>
<evidence type="ECO:0000313" key="4">
    <source>
        <dbReference type="Proteomes" id="UP000030746"/>
    </source>
</evidence>
<dbReference type="GO" id="GO:0000049">
    <property type="term" value="F:tRNA binding"/>
    <property type="evidence" value="ECO:0007669"/>
    <property type="project" value="TreeGrafter"/>
</dbReference>
<evidence type="ECO:0000313" key="3">
    <source>
        <dbReference type="EMBL" id="ESO93047.1"/>
    </source>
</evidence>
<name>V4A8I2_LOTGI</name>
<keyword evidence="4" id="KW-1185">Reference proteome</keyword>
<dbReference type="STRING" id="225164.V4A8I2"/>
<dbReference type="AlphaFoldDB" id="V4A8I2"/>
<dbReference type="InterPro" id="IPR052648">
    <property type="entry name" value="Ser-tRNA(Sec)_kinase"/>
</dbReference>
<dbReference type="KEGG" id="lgi:LOTGIDRAFT_232809"/>
<dbReference type="InterPro" id="IPR027417">
    <property type="entry name" value="P-loop_NTPase"/>
</dbReference>
<evidence type="ECO:0000256" key="1">
    <source>
        <dbReference type="ARBA" id="ARBA00022741"/>
    </source>
</evidence>
<evidence type="ECO:0000256" key="2">
    <source>
        <dbReference type="ARBA" id="ARBA00022840"/>
    </source>
</evidence>
<dbReference type="CTD" id="20249053"/>
<dbReference type="Proteomes" id="UP000030746">
    <property type="component" value="Unassembled WGS sequence"/>
</dbReference>
<dbReference type="EMBL" id="KB201977">
    <property type="protein sequence ID" value="ESO93047.1"/>
    <property type="molecule type" value="Genomic_DNA"/>
</dbReference>
<dbReference type="OrthoDB" id="9972657at2759"/>
<accession>V4A8I2</accession>
<dbReference type="SUPFAM" id="SSF52540">
    <property type="entry name" value="P-loop containing nucleoside triphosphate hydrolases"/>
    <property type="match status" value="1"/>
</dbReference>
<dbReference type="HOGENOM" id="CLU_060632_0_0_1"/>
<dbReference type="OMA" id="HYYRSMR"/>
<reference evidence="3 4" key="1">
    <citation type="journal article" date="2013" name="Nature">
        <title>Insights into bilaterian evolution from three spiralian genomes.</title>
        <authorList>
            <person name="Simakov O."/>
            <person name="Marletaz F."/>
            <person name="Cho S.J."/>
            <person name="Edsinger-Gonzales E."/>
            <person name="Havlak P."/>
            <person name="Hellsten U."/>
            <person name="Kuo D.H."/>
            <person name="Larsson T."/>
            <person name="Lv J."/>
            <person name="Arendt D."/>
            <person name="Savage R."/>
            <person name="Osoegawa K."/>
            <person name="de Jong P."/>
            <person name="Grimwood J."/>
            <person name="Chapman J.A."/>
            <person name="Shapiro H."/>
            <person name="Aerts A."/>
            <person name="Otillar R.P."/>
            <person name="Terry A.Y."/>
            <person name="Boore J.L."/>
            <person name="Grigoriev I.V."/>
            <person name="Lindberg D.R."/>
            <person name="Seaver E.C."/>
            <person name="Weisblat D.A."/>
            <person name="Putnam N.H."/>
            <person name="Rokhsar D.S."/>
        </authorList>
    </citation>
    <scope>NUCLEOTIDE SEQUENCE [LARGE SCALE GENOMIC DNA]</scope>
</reference>
<evidence type="ECO:0008006" key="5">
    <source>
        <dbReference type="Google" id="ProtNLM"/>
    </source>
</evidence>
<protein>
    <recommendedName>
        <fullName evidence="5">L-seryl-tRNA(Sec) kinase</fullName>
    </recommendedName>
</protein>
<gene>
    <name evidence="3" type="ORF">LOTGIDRAFT_232809</name>
</gene>
<dbReference type="PANTHER" id="PTHR20873">
    <property type="entry name" value="L-SERYL-TRNA(SEC) KINASE"/>
    <property type="match status" value="1"/>
</dbReference>
<dbReference type="InterPro" id="IPR013641">
    <property type="entry name" value="KTI12/PSTK"/>
</dbReference>
<dbReference type="Pfam" id="PF08433">
    <property type="entry name" value="KTI12"/>
    <property type="match status" value="2"/>
</dbReference>
<proteinExistence type="predicted"/>